<dbReference type="Proteomes" id="UP000663870">
    <property type="component" value="Unassembled WGS sequence"/>
</dbReference>
<dbReference type="InterPro" id="IPR025597">
    <property type="entry name" value="DUF4345"/>
</dbReference>
<gene>
    <name evidence="3" type="ORF">JXQ802_LOCUS54744</name>
    <name evidence="2" type="ORF">PYM288_LOCUS38253</name>
</gene>
<feature type="transmembrane region" description="Helical" evidence="1">
    <location>
        <begin position="12"/>
        <end position="30"/>
    </location>
</feature>
<keyword evidence="1" id="KW-0472">Membrane</keyword>
<sequence length="127" mass="13782">MVTIFQRVSLKAAVGLSALVPISNGLLGIIKGPAMLEKAIRCTIPLDSHFRYLSGLPLAMGILLLRSLPNIEHDGSDLRRVTLLIFIGGLGRLWGLITSGYDTNTVIVTLSELFVLPLSNKFVSFAY</sequence>
<comment type="caution">
    <text evidence="3">The sequence shown here is derived from an EMBL/GenBank/DDBJ whole genome shotgun (WGS) entry which is preliminary data.</text>
</comment>
<protein>
    <submittedName>
        <fullName evidence="3">Uncharacterized protein</fullName>
    </submittedName>
</protein>
<proteinExistence type="predicted"/>
<organism evidence="3 4">
    <name type="scientific">Rotaria sordida</name>
    <dbReference type="NCBI Taxonomy" id="392033"/>
    <lineage>
        <taxon>Eukaryota</taxon>
        <taxon>Metazoa</taxon>
        <taxon>Spiralia</taxon>
        <taxon>Gnathifera</taxon>
        <taxon>Rotifera</taxon>
        <taxon>Eurotatoria</taxon>
        <taxon>Bdelloidea</taxon>
        <taxon>Philodinida</taxon>
        <taxon>Philodinidae</taxon>
        <taxon>Rotaria</taxon>
    </lineage>
</organism>
<evidence type="ECO:0000313" key="2">
    <source>
        <dbReference type="EMBL" id="CAF1492500.1"/>
    </source>
</evidence>
<evidence type="ECO:0000313" key="4">
    <source>
        <dbReference type="Proteomes" id="UP000663870"/>
    </source>
</evidence>
<dbReference type="AlphaFoldDB" id="A0A816EUU4"/>
<dbReference type="Pfam" id="PF14248">
    <property type="entry name" value="DUF4345"/>
    <property type="match status" value="1"/>
</dbReference>
<feature type="transmembrane region" description="Helical" evidence="1">
    <location>
        <begin position="50"/>
        <end position="69"/>
    </location>
</feature>
<name>A0A816EUU4_9BILA</name>
<feature type="transmembrane region" description="Helical" evidence="1">
    <location>
        <begin position="81"/>
        <end position="101"/>
    </location>
</feature>
<dbReference type="EMBL" id="CAJNOH010009099">
    <property type="protein sequence ID" value="CAF1492500.1"/>
    <property type="molecule type" value="Genomic_DNA"/>
</dbReference>
<evidence type="ECO:0000313" key="3">
    <source>
        <dbReference type="EMBL" id="CAF1652199.1"/>
    </source>
</evidence>
<keyword evidence="1" id="KW-1133">Transmembrane helix</keyword>
<accession>A0A816EUU4</accession>
<dbReference type="EMBL" id="CAJNOL010010845">
    <property type="protein sequence ID" value="CAF1652199.1"/>
    <property type="molecule type" value="Genomic_DNA"/>
</dbReference>
<dbReference type="Proteomes" id="UP000663854">
    <property type="component" value="Unassembled WGS sequence"/>
</dbReference>
<keyword evidence="4" id="KW-1185">Reference proteome</keyword>
<evidence type="ECO:0000256" key="1">
    <source>
        <dbReference type="SAM" id="Phobius"/>
    </source>
</evidence>
<keyword evidence="1" id="KW-0812">Transmembrane</keyword>
<reference evidence="3" key="1">
    <citation type="submission" date="2021-02" db="EMBL/GenBank/DDBJ databases">
        <authorList>
            <person name="Nowell W R."/>
        </authorList>
    </citation>
    <scope>NUCLEOTIDE SEQUENCE</scope>
</reference>